<dbReference type="GO" id="GO:0004386">
    <property type="term" value="F:helicase activity"/>
    <property type="evidence" value="ECO:0007669"/>
    <property type="project" value="UniProtKB-KW"/>
</dbReference>
<keyword evidence="4" id="KW-0067">ATP-binding</keyword>
<organism evidence="4">
    <name type="scientific">Anthurium amnicola</name>
    <dbReference type="NCBI Taxonomy" id="1678845"/>
    <lineage>
        <taxon>Eukaryota</taxon>
        <taxon>Viridiplantae</taxon>
        <taxon>Streptophyta</taxon>
        <taxon>Embryophyta</taxon>
        <taxon>Tracheophyta</taxon>
        <taxon>Spermatophyta</taxon>
        <taxon>Magnoliopsida</taxon>
        <taxon>Liliopsida</taxon>
        <taxon>Araceae</taxon>
        <taxon>Pothoideae</taxon>
        <taxon>Potheae</taxon>
        <taxon>Anthurium</taxon>
    </lineage>
</organism>
<keyword evidence="2" id="KW-0378">Hydrolase</keyword>
<dbReference type="InterPro" id="IPR051132">
    <property type="entry name" value="3-5_Exonuclease_domain"/>
</dbReference>
<sequence length="172" mass="18436">PPPPPPPGSNMSSSSSTIQDNGDATFTVTFNGSDTILATFTSSGADVEAWLKDTLRIHRRRLRSLVVGLDAEWLPGQHNPVALLQLCVGRRCLLFHLAHADYVPRSLSRFLSDDRLNFAGVGVDRDARKLASDFDLWVANTVELGELAAGGLKRGELRGAGLNRLAEGGMGG</sequence>
<feature type="non-terminal residue" evidence="4">
    <location>
        <position position="172"/>
    </location>
</feature>
<dbReference type="AlphaFoldDB" id="A0A1D1ZCK9"/>
<proteinExistence type="predicted"/>
<dbReference type="GO" id="GO:0006139">
    <property type="term" value="P:nucleobase-containing compound metabolic process"/>
    <property type="evidence" value="ECO:0007669"/>
    <property type="project" value="InterPro"/>
</dbReference>
<gene>
    <name evidence="4" type="primary">wrn</name>
    <name evidence="4" type="ORF">g.61489</name>
</gene>
<evidence type="ECO:0000313" key="4">
    <source>
        <dbReference type="EMBL" id="JAT64658.1"/>
    </source>
</evidence>
<dbReference type="InterPro" id="IPR036397">
    <property type="entry name" value="RNaseH_sf"/>
</dbReference>
<protein>
    <submittedName>
        <fullName evidence="4">Werner syndrome ATP-dependent helicase</fullName>
    </submittedName>
</protein>
<keyword evidence="4" id="KW-0347">Helicase</keyword>
<dbReference type="GO" id="GO:0005634">
    <property type="term" value="C:nucleus"/>
    <property type="evidence" value="ECO:0007669"/>
    <property type="project" value="TreeGrafter"/>
</dbReference>
<feature type="domain" description="3'-5' exonuclease" evidence="3">
    <location>
        <begin position="65"/>
        <end position="167"/>
    </location>
</feature>
<evidence type="ECO:0000259" key="3">
    <source>
        <dbReference type="Pfam" id="PF01612"/>
    </source>
</evidence>
<evidence type="ECO:0000256" key="2">
    <source>
        <dbReference type="ARBA" id="ARBA00022801"/>
    </source>
</evidence>
<dbReference type="GO" id="GO:0005737">
    <property type="term" value="C:cytoplasm"/>
    <property type="evidence" value="ECO:0007669"/>
    <property type="project" value="TreeGrafter"/>
</dbReference>
<dbReference type="GO" id="GO:0003676">
    <property type="term" value="F:nucleic acid binding"/>
    <property type="evidence" value="ECO:0007669"/>
    <property type="project" value="InterPro"/>
</dbReference>
<dbReference type="CDD" id="cd06141">
    <property type="entry name" value="WRN_exo"/>
    <property type="match status" value="1"/>
</dbReference>
<accession>A0A1D1ZCK9</accession>
<dbReference type="InterPro" id="IPR012337">
    <property type="entry name" value="RNaseH-like_sf"/>
</dbReference>
<feature type="non-terminal residue" evidence="4">
    <location>
        <position position="1"/>
    </location>
</feature>
<evidence type="ECO:0000256" key="1">
    <source>
        <dbReference type="ARBA" id="ARBA00022722"/>
    </source>
</evidence>
<dbReference type="InterPro" id="IPR002562">
    <property type="entry name" value="3'-5'_exonuclease_dom"/>
</dbReference>
<reference evidence="4" key="1">
    <citation type="submission" date="2015-07" db="EMBL/GenBank/DDBJ databases">
        <title>Transcriptome Assembly of Anthurium amnicola.</title>
        <authorList>
            <person name="Suzuki J."/>
        </authorList>
    </citation>
    <scope>NUCLEOTIDE SEQUENCE</scope>
</reference>
<dbReference type="GO" id="GO:0008408">
    <property type="term" value="F:3'-5' exonuclease activity"/>
    <property type="evidence" value="ECO:0007669"/>
    <property type="project" value="InterPro"/>
</dbReference>
<keyword evidence="4" id="KW-0547">Nucleotide-binding</keyword>
<dbReference type="PANTHER" id="PTHR13620">
    <property type="entry name" value="3-5 EXONUCLEASE"/>
    <property type="match status" value="1"/>
</dbReference>
<keyword evidence="1" id="KW-0540">Nuclease</keyword>
<dbReference type="SUPFAM" id="SSF53098">
    <property type="entry name" value="Ribonuclease H-like"/>
    <property type="match status" value="1"/>
</dbReference>
<name>A0A1D1ZCK9_9ARAE</name>
<dbReference type="PANTHER" id="PTHR13620:SF105">
    <property type="entry name" value="OS01G0737700 PROTEIN"/>
    <property type="match status" value="1"/>
</dbReference>
<dbReference type="Pfam" id="PF01612">
    <property type="entry name" value="DNA_pol_A_exo1"/>
    <property type="match status" value="1"/>
</dbReference>
<dbReference type="Gene3D" id="3.30.420.10">
    <property type="entry name" value="Ribonuclease H-like superfamily/Ribonuclease H"/>
    <property type="match status" value="1"/>
</dbReference>
<dbReference type="EMBL" id="GDJX01003278">
    <property type="protein sequence ID" value="JAT64658.1"/>
    <property type="molecule type" value="Transcribed_RNA"/>
</dbReference>